<proteinExistence type="predicted"/>
<reference evidence="1" key="2">
    <citation type="submission" date="2020-02" db="EMBL/GenBank/DDBJ databases">
        <authorList>
            <consortium name="NCBI Pathogen Detection Project"/>
        </authorList>
    </citation>
    <scope>NUCLEOTIDE SEQUENCE</scope>
    <source>
        <strain evidence="1">MA.03-3818</strain>
    </source>
</reference>
<accession>A0A742ZMN7</accession>
<evidence type="ECO:0000313" key="1">
    <source>
        <dbReference type="EMBL" id="HAF1613766.1"/>
    </source>
</evidence>
<sequence length="124" mass="13944">MKNSAGKSKSISDNLIRDEVNTIELSCFSHIRKATEHSETQKQSVTDFSIIQVADADVILLHCRKKSFSKDNKQVLISSEFSLHKPGISDTDSVFFAKQFHFFTDVQNVYTETINLPPGTTFVS</sequence>
<reference evidence="1" key="1">
    <citation type="journal article" date="2018" name="Genome Biol.">
        <title>SKESA: strategic k-mer extension for scrupulous assemblies.</title>
        <authorList>
            <person name="Souvorov A."/>
            <person name="Agarwala R."/>
            <person name="Lipman D.J."/>
        </authorList>
    </citation>
    <scope>NUCLEOTIDE SEQUENCE</scope>
    <source>
        <strain evidence="1">MA.03-3818</strain>
    </source>
</reference>
<comment type="caution">
    <text evidence="1">The sequence shown here is derived from an EMBL/GenBank/DDBJ whole genome shotgun (WGS) entry which is preliminary data.</text>
</comment>
<gene>
    <name evidence="1" type="ORF">G9B49_002716</name>
</gene>
<dbReference type="AlphaFoldDB" id="A0A742ZMN7"/>
<name>A0A742ZMN7_SALER</name>
<dbReference type="EMBL" id="DAAUKO010000006">
    <property type="protein sequence ID" value="HAF1613766.1"/>
    <property type="molecule type" value="Genomic_DNA"/>
</dbReference>
<protein>
    <submittedName>
        <fullName evidence="1">Uncharacterized protein</fullName>
    </submittedName>
</protein>
<organism evidence="1">
    <name type="scientific">Salmonella enterica</name>
    <name type="common">Salmonella choleraesuis</name>
    <dbReference type="NCBI Taxonomy" id="28901"/>
    <lineage>
        <taxon>Bacteria</taxon>
        <taxon>Pseudomonadati</taxon>
        <taxon>Pseudomonadota</taxon>
        <taxon>Gammaproteobacteria</taxon>
        <taxon>Enterobacterales</taxon>
        <taxon>Enterobacteriaceae</taxon>
        <taxon>Salmonella</taxon>
    </lineage>
</organism>